<dbReference type="RefSeq" id="WP_204699650.1">
    <property type="nucleotide sequence ID" value="NZ_JAFBEC010000018.1"/>
</dbReference>
<reference evidence="2 3" key="1">
    <citation type="submission" date="2021-01" db="EMBL/GenBank/DDBJ databases">
        <title>Genomic Encyclopedia of Type Strains, Phase IV (KMG-IV): sequencing the most valuable type-strain genomes for metagenomic binning, comparative biology and taxonomic classification.</title>
        <authorList>
            <person name="Goeker M."/>
        </authorList>
    </citation>
    <scope>NUCLEOTIDE SEQUENCE [LARGE SCALE GENOMIC DNA]</scope>
    <source>
        <strain evidence="2 3">DSM 25540</strain>
    </source>
</reference>
<dbReference type="InterPro" id="IPR007138">
    <property type="entry name" value="ABM_dom"/>
</dbReference>
<dbReference type="InterPro" id="IPR011008">
    <property type="entry name" value="Dimeric_a/b-barrel"/>
</dbReference>
<dbReference type="SUPFAM" id="SSF54909">
    <property type="entry name" value="Dimeric alpha+beta barrel"/>
    <property type="match status" value="1"/>
</dbReference>
<gene>
    <name evidence="2" type="ORF">JOD17_004026</name>
</gene>
<dbReference type="Gene3D" id="3.30.70.100">
    <property type="match status" value="1"/>
</dbReference>
<keyword evidence="3" id="KW-1185">Reference proteome</keyword>
<dbReference type="Pfam" id="PF03992">
    <property type="entry name" value="ABM"/>
    <property type="match status" value="1"/>
</dbReference>
<keyword evidence="2" id="KW-0560">Oxidoreductase</keyword>
<organism evidence="2 3">
    <name type="scientific">Geomicrobium sediminis</name>
    <dbReference type="NCBI Taxonomy" id="1347788"/>
    <lineage>
        <taxon>Bacteria</taxon>
        <taxon>Bacillati</taxon>
        <taxon>Bacillota</taxon>
        <taxon>Bacilli</taxon>
        <taxon>Bacillales</taxon>
        <taxon>Geomicrobium</taxon>
    </lineage>
</organism>
<evidence type="ECO:0000313" key="3">
    <source>
        <dbReference type="Proteomes" id="UP000741863"/>
    </source>
</evidence>
<comment type="caution">
    <text evidence="2">The sequence shown here is derived from an EMBL/GenBank/DDBJ whole genome shotgun (WGS) entry which is preliminary data.</text>
</comment>
<dbReference type="PROSITE" id="PS51725">
    <property type="entry name" value="ABM"/>
    <property type="match status" value="1"/>
</dbReference>
<dbReference type="GO" id="GO:0004497">
    <property type="term" value="F:monooxygenase activity"/>
    <property type="evidence" value="ECO:0007669"/>
    <property type="project" value="UniProtKB-KW"/>
</dbReference>
<evidence type="ECO:0000313" key="2">
    <source>
        <dbReference type="EMBL" id="MBM7634899.1"/>
    </source>
</evidence>
<keyword evidence="2" id="KW-0503">Monooxygenase</keyword>
<protein>
    <submittedName>
        <fullName evidence="2">Heme-degrading monooxygenase HmoA</fullName>
    </submittedName>
</protein>
<sequence length="108" mass="12981">MILETAYLQVKRGLEHEFEEAFHKASTIISSKNGYISHELQRCIEVKGNYLLLVRWETIEDHMIGFRQSDEYQEWKRLLHHFYDPFPTVEHFERVAIEGRIPCDQVMK</sequence>
<proteinExistence type="predicted"/>
<dbReference type="Proteomes" id="UP000741863">
    <property type="component" value="Unassembled WGS sequence"/>
</dbReference>
<name>A0ABS2PHI8_9BACL</name>
<accession>A0ABS2PHI8</accession>
<feature type="domain" description="ABM" evidence="1">
    <location>
        <begin position="2"/>
        <end position="92"/>
    </location>
</feature>
<evidence type="ECO:0000259" key="1">
    <source>
        <dbReference type="PROSITE" id="PS51725"/>
    </source>
</evidence>
<dbReference type="EMBL" id="JAFBEC010000018">
    <property type="protein sequence ID" value="MBM7634899.1"/>
    <property type="molecule type" value="Genomic_DNA"/>
</dbReference>